<dbReference type="SUPFAM" id="SSF57667">
    <property type="entry name" value="beta-beta-alpha zinc fingers"/>
    <property type="match status" value="1"/>
</dbReference>
<dbReference type="WBParaSite" id="jg21700">
    <property type="protein sequence ID" value="jg21700"/>
    <property type="gene ID" value="jg21700"/>
</dbReference>
<keyword evidence="4" id="KW-1185">Reference proteome</keyword>
<dbReference type="InterPro" id="IPR013087">
    <property type="entry name" value="Znf_C2H2_type"/>
</dbReference>
<evidence type="ECO:0000313" key="4">
    <source>
        <dbReference type="Proteomes" id="UP000887574"/>
    </source>
</evidence>
<dbReference type="InterPro" id="IPR036236">
    <property type="entry name" value="Znf_C2H2_sf"/>
</dbReference>
<keyword evidence="1" id="KW-0863">Zinc-finger</keyword>
<dbReference type="GO" id="GO:0008270">
    <property type="term" value="F:zinc ion binding"/>
    <property type="evidence" value="ECO:0007669"/>
    <property type="project" value="UniProtKB-KW"/>
</dbReference>
<dbReference type="Gene3D" id="3.30.160.60">
    <property type="entry name" value="Classic Zinc Finger"/>
    <property type="match status" value="1"/>
</dbReference>
<sequence length="184" mass="20943">MPAASAISPSCPEEGSSSNTGQGFRTKSIFCNVESASQCSIVESQIFTTTTSLPSSTPPIFSSNTSLQDSTDCNFSGSLKRPDLKGNFRCSICQKIFCHSSSLSRHRMQAHFKCYTCTICRKQINKTIESTWQKFKRHHKYEYGTHRSVFRSYISDFVWRKKFSGNDITYCLWSQIESSMFFHV</sequence>
<name>A0A915DQ12_9BILA</name>
<dbReference type="AlphaFoldDB" id="A0A915DQ12"/>
<keyword evidence="1" id="KW-0479">Metal-binding</keyword>
<dbReference type="PROSITE" id="PS50157">
    <property type="entry name" value="ZINC_FINGER_C2H2_2"/>
    <property type="match status" value="1"/>
</dbReference>
<evidence type="ECO:0000313" key="5">
    <source>
        <dbReference type="WBParaSite" id="jg21700"/>
    </source>
</evidence>
<accession>A0A915DQ12</accession>
<evidence type="ECO:0000256" key="1">
    <source>
        <dbReference type="PROSITE-ProRule" id="PRU00042"/>
    </source>
</evidence>
<keyword evidence="1" id="KW-0862">Zinc</keyword>
<feature type="domain" description="C2H2-type" evidence="3">
    <location>
        <begin position="88"/>
        <end position="111"/>
    </location>
</feature>
<dbReference type="Proteomes" id="UP000887574">
    <property type="component" value="Unplaced"/>
</dbReference>
<protein>
    <submittedName>
        <fullName evidence="5">C2H2-type domain-containing protein</fullName>
    </submittedName>
</protein>
<organism evidence="4 5">
    <name type="scientific">Ditylenchus dipsaci</name>
    <dbReference type="NCBI Taxonomy" id="166011"/>
    <lineage>
        <taxon>Eukaryota</taxon>
        <taxon>Metazoa</taxon>
        <taxon>Ecdysozoa</taxon>
        <taxon>Nematoda</taxon>
        <taxon>Chromadorea</taxon>
        <taxon>Rhabditida</taxon>
        <taxon>Tylenchina</taxon>
        <taxon>Tylenchomorpha</taxon>
        <taxon>Sphaerularioidea</taxon>
        <taxon>Anguinidae</taxon>
        <taxon>Anguininae</taxon>
        <taxon>Ditylenchus</taxon>
    </lineage>
</organism>
<evidence type="ECO:0000259" key="3">
    <source>
        <dbReference type="PROSITE" id="PS50157"/>
    </source>
</evidence>
<dbReference type="PROSITE" id="PS00028">
    <property type="entry name" value="ZINC_FINGER_C2H2_1"/>
    <property type="match status" value="1"/>
</dbReference>
<reference evidence="5" key="1">
    <citation type="submission" date="2022-11" db="UniProtKB">
        <authorList>
            <consortium name="WormBaseParasite"/>
        </authorList>
    </citation>
    <scope>IDENTIFICATION</scope>
</reference>
<feature type="region of interest" description="Disordered" evidence="2">
    <location>
        <begin position="1"/>
        <end position="21"/>
    </location>
</feature>
<proteinExistence type="predicted"/>
<evidence type="ECO:0000256" key="2">
    <source>
        <dbReference type="SAM" id="MobiDB-lite"/>
    </source>
</evidence>